<dbReference type="EMBL" id="KI395058">
    <property type="protein sequence ID" value="ERM99082.1"/>
    <property type="molecule type" value="Genomic_DNA"/>
</dbReference>
<name>W1NU30_AMBTC</name>
<protein>
    <submittedName>
        <fullName evidence="1">Uncharacterized protein</fullName>
    </submittedName>
</protein>
<dbReference type="HOGENOM" id="CLU_2641451_0_0_1"/>
<organism evidence="1 2">
    <name type="scientific">Amborella trichopoda</name>
    <dbReference type="NCBI Taxonomy" id="13333"/>
    <lineage>
        <taxon>Eukaryota</taxon>
        <taxon>Viridiplantae</taxon>
        <taxon>Streptophyta</taxon>
        <taxon>Embryophyta</taxon>
        <taxon>Tracheophyta</taxon>
        <taxon>Spermatophyta</taxon>
        <taxon>Magnoliopsida</taxon>
        <taxon>Amborellales</taxon>
        <taxon>Amborellaceae</taxon>
        <taxon>Amborella</taxon>
    </lineage>
</organism>
<dbReference type="Gramene" id="ERM99082">
    <property type="protein sequence ID" value="ERM99082"/>
    <property type="gene ID" value="AMTR_s00101p00110720"/>
</dbReference>
<reference evidence="2" key="1">
    <citation type="journal article" date="2013" name="Science">
        <title>The Amborella genome and the evolution of flowering plants.</title>
        <authorList>
            <consortium name="Amborella Genome Project"/>
        </authorList>
    </citation>
    <scope>NUCLEOTIDE SEQUENCE [LARGE SCALE GENOMIC DNA]</scope>
</reference>
<keyword evidence="2" id="KW-1185">Reference proteome</keyword>
<dbReference type="Proteomes" id="UP000017836">
    <property type="component" value="Unassembled WGS sequence"/>
</dbReference>
<gene>
    <name evidence="1" type="ORF">AMTR_s00101p00110720</name>
</gene>
<evidence type="ECO:0000313" key="2">
    <source>
        <dbReference type="Proteomes" id="UP000017836"/>
    </source>
</evidence>
<sequence>MEKEWGYNQRMGSSGERCDALFGSCHVLVGPSLLITIHPSNQMTLMFKTVVPLQYDRHVILKEVVTCTTVHGVWYAT</sequence>
<proteinExistence type="predicted"/>
<accession>W1NU30</accession>
<dbReference type="AlphaFoldDB" id="W1NU30"/>
<evidence type="ECO:0000313" key="1">
    <source>
        <dbReference type="EMBL" id="ERM99082.1"/>
    </source>
</evidence>